<sequence length="120" mass="14307">MRNVSELWKKVDNVKNYNKRLKALEDTKRIEKDNAAFTERVKKVERLVEAMTEEYNSEQAQRERAAEYAEIQRIGELRKQAFLNGESMDKYPLPFEKTEFELPEELKRFIPSTGAYKEKE</sequence>
<dbReference type="EMBL" id="QGDI01000006">
    <property type="protein sequence ID" value="PWJ12699.1"/>
    <property type="molecule type" value="Genomic_DNA"/>
</dbReference>
<name>A0A315XYK7_RUMFL</name>
<gene>
    <name evidence="2" type="ORF">IE37_01784</name>
</gene>
<evidence type="ECO:0000313" key="2">
    <source>
        <dbReference type="EMBL" id="PWJ12699.1"/>
    </source>
</evidence>
<keyword evidence="1" id="KW-0175">Coiled coil</keyword>
<proteinExistence type="predicted"/>
<comment type="caution">
    <text evidence="2">The sequence shown here is derived from an EMBL/GenBank/DDBJ whole genome shotgun (WGS) entry which is preliminary data.</text>
</comment>
<feature type="coiled-coil region" evidence="1">
    <location>
        <begin position="14"/>
        <end position="61"/>
    </location>
</feature>
<protein>
    <submittedName>
        <fullName evidence="2">Uncharacterized protein</fullName>
    </submittedName>
</protein>
<evidence type="ECO:0000256" key="1">
    <source>
        <dbReference type="SAM" id="Coils"/>
    </source>
</evidence>
<evidence type="ECO:0000313" key="3">
    <source>
        <dbReference type="Proteomes" id="UP000245720"/>
    </source>
</evidence>
<reference evidence="2 3" key="1">
    <citation type="submission" date="2018-05" db="EMBL/GenBank/DDBJ databases">
        <title>The Hungate 1000. A catalogue of reference genomes from the rumen microbiome.</title>
        <authorList>
            <person name="Kelly W."/>
        </authorList>
    </citation>
    <scope>NUCLEOTIDE SEQUENCE [LARGE SCALE GENOMIC DNA]</scope>
    <source>
        <strain evidence="2 3">SAb67</strain>
    </source>
</reference>
<accession>A0A315XYK7</accession>
<dbReference type="Proteomes" id="UP000245720">
    <property type="component" value="Unassembled WGS sequence"/>
</dbReference>
<dbReference type="AlphaFoldDB" id="A0A315XYK7"/>
<organism evidence="2 3">
    <name type="scientific">Ruminococcus flavefaciens</name>
    <dbReference type="NCBI Taxonomy" id="1265"/>
    <lineage>
        <taxon>Bacteria</taxon>
        <taxon>Bacillati</taxon>
        <taxon>Bacillota</taxon>
        <taxon>Clostridia</taxon>
        <taxon>Eubacteriales</taxon>
        <taxon>Oscillospiraceae</taxon>
        <taxon>Ruminococcus</taxon>
    </lineage>
</organism>